<keyword evidence="1" id="KW-1133">Transmembrane helix</keyword>
<evidence type="ECO:0000313" key="2">
    <source>
        <dbReference type="EMBL" id="EJT98688.1"/>
    </source>
</evidence>
<dbReference type="GeneID" id="63688683"/>
<proteinExistence type="predicted"/>
<accession>M5FSB0</accession>
<name>M5FSB0_DACPD</name>
<dbReference type="EMBL" id="JH795872">
    <property type="protein sequence ID" value="EJT98688.1"/>
    <property type="molecule type" value="Genomic_DNA"/>
</dbReference>
<keyword evidence="1" id="KW-0472">Membrane</keyword>
<dbReference type="Proteomes" id="UP000030653">
    <property type="component" value="Unassembled WGS sequence"/>
</dbReference>
<organism evidence="2 3">
    <name type="scientific">Dacryopinax primogenitus (strain DJM 731)</name>
    <name type="common">Brown rot fungus</name>
    <dbReference type="NCBI Taxonomy" id="1858805"/>
    <lineage>
        <taxon>Eukaryota</taxon>
        <taxon>Fungi</taxon>
        <taxon>Dikarya</taxon>
        <taxon>Basidiomycota</taxon>
        <taxon>Agaricomycotina</taxon>
        <taxon>Dacrymycetes</taxon>
        <taxon>Dacrymycetales</taxon>
        <taxon>Dacrymycetaceae</taxon>
        <taxon>Dacryopinax</taxon>
    </lineage>
</organism>
<feature type="transmembrane region" description="Helical" evidence="1">
    <location>
        <begin position="152"/>
        <end position="173"/>
    </location>
</feature>
<dbReference type="HOGENOM" id="CLU_1266858_0_0_1"/>
<evidence type="ECO:0000313" key="3">
    <source>
        <dbReference type="Proteomes" id="UP000030653"/>
    </source>
</evidence>
<reference evidence="2 3" key="1">
    <citation type="journal article" date="2012" name="Science">
        <title>The Paleozoic origin of enzymatic lignin decomposition reconstructed from 31 fungal genomes.</title>
        <authorList>
            <person name="Floudas D."/>
            <person name="Binder M."/>
            <person name="Riley R."/>
            <person name="Barry K."/>
            <person name="Blanchette R.A."/>
            <person name="Henrissat B."/>
            <person name="Martinez A.T."/>
            <person name="Otillar R."/>
            <person name="Spatafora J.W."/>
            <person name="Yadav J.S."/>
            <person name="Aerts A."/>
            <person name="Benoit I."/>
            <person name="Boyd A."/>
            <person name="Carlson A."/>
            <person name="Copeland A."/>
            <person name="Coutinho P.M."/>
            <person name="de Vries R.P."/>
            <person name="Ferreira P."/>
            <person name="Findley K."/>
            <person name="Foster B."/>
            <person name="Gaskell J."/>
            <person name="Glotzer D."/>
            <person name="Gorecki P."/>
            <person name="Heitman J."/>
            <person name="Hesse C."/>
            <person name="Hori C."/>
            <person name="Igarashi K."/>
            <person name="Jurgens J.A."/>
            <person name="Kallen N."/>
            <person name="Kersten P."/>
            <person name="Kohler A."/>
            <person name="Kuees U."/>
            <person name="Kumar T.K.A."/>
            <person name="Kuo A."/>
            <person name="LaButti K."/>
            <person name="Larrondo L.F."/>
            <person name="Lindquist E."/>
            <person name="Ling A."/>
            <person name="Lombard V."/>
            <person name="Lucas S."/>
            <person name="Lundell T."/>
            <person name="Martin R."/>
            <person name="McLaughlin D.J."/>
            <person name="Morgenstern I."/>
            <person name="Morin E."/>
            <person name="Murat C."/>
            <person name="Nagy L.G."/>
            <person name="Nolan M."/>
            <person name="Ohm R.A."/>
            <person name="Patyshakuliyeva A."/>
            <person name="Rokas A."/>
            <person name="Ruiz-Duenas F.J."/>
            <person name="Sabat G."/>
            <person name="Salamov A."/>
            <person name="Samejima M."/>
            <person name="Schmutz J."/>
            <person name="Slot J.C."/>
            <person name="St John F."/>
            <person name="Stenlid J."/>
            <person name="Sun H."/>
            <person name="Sun S."/>
            <person name="Syed K."/>
            <person name="Tsang A."/>
            <person name="Wiebenga A."/>
            <person name="Young D."/>
            <person name="Pisabarro A."/>
            <person name="Eastwood D.C."/>
            <person name="Martin F."/>
            <person name="Cullen D."/>
            <person name="Grigoriev I.V."/>
            <person name="Hibbett D.S."/>
        </authorList>
    </citation>
    <scope>NUCLEOTIDE SEQUENCE [LARGE SCALE GENOMIC DNA]</scope>
    <source>
        <strain evidence="2 3">DJM-731 SS1</strain>
    </source>
</reference>
<sequence length="218" mass="24148">MPHICIVIADLRLSLLSTQVPLHRFRHRIALLELHQNGVSTWMNANDGWRYNVTHLCTAYLPVPETRRGLQAGYTAPLVSTNGRAVLTWTLDGQCFFMRTTLRKWYPLPVTPHFFPINLLLGAGHLNIPTPRFPRDSESFKHNPITIMPSIIHIYVLAIAALTVFAALVPISVDPAEGALQARGEFKHVMKKIGTGVLEGATALISPWSGPTLMSGLT</sequence>
<dbReference type="AlphaFoldDB" id="M5FSB0"/>
<keyword evidence="3" id="KW-1185">Reference proteome</keyword>
<evidence type="ECO:0000256" key="1">
    <source>
        <dbReference type="SAM" id="Phobius"/>
    </source>
</evidence>
<protein>
    <submittedName>
        <fullName evidence="2">Uncharacterized protein</fullName>
    </submittedName>
</protein>
<keyword evidence="1" id="KW-0812">Transmembrane</keyword>
<gene>
    <name evidence="2" type="ORF">DACRYDRAFT_24278</name>
</gene>
<dbReference type="RefSeq" id="XP_040625586.1">
    <property type="nucleotide sequence ID" value="XM_040773621.1"/>
</dbReference>